<evidence type="ECO:0000259" key="2">
    <source>
        <dbReference type="PROSITE" id="PS50304"/>
    </source>
</evidence>
<protein>
    <recommendedName>
        <fullName evidence="2">Tudor domain-containing protein</fullName>
    </recommendedName>
</protein>
<feature type="transmembrane region" description="Helical" evidence="1">
    <location>
        <begin position="12"/>
        <end position="33"/>
    </location>
</feature>
<dbReference type="InterPro" id="IPR002999">
    <property type="entry name" value="Tudor"/>
</dbReference>
<keyword evidence="1" id="KW-1133">Transmembrane helix</keyword>
<evidence type="ECO:0000313" key="4">
    <source>
        <dbReference type="Proteomes" id="UP000231198"/>
    </source>
</evidence>
<comment type="caution">
    <text evidence="3">The sequence shown here is derived from an EMBL/GenBank/DDBJ whole genome shotgun (WGS) entry which is preliminary data.</text>
</comment>
<accession>A0A2H0WSN4</accession>
<evidence type="ECO:0000313" key="3">
    <source>
        <dbReference type="EMBL" id="PIS15653.1"/>
    </source>
</evidence>
<evidence type="ECO:0000256" key="1">
    <source>
        <dbReference type="SAM" id="Phobius"/>
    </source>
</evidence>
<gene>
    <name evidence="3" type="ORF">COT62_02755</name>
</gene>
<feature type="domain" description="Tudor" evidence="2">
    <location>
        <begin position="90"/>
        <end position="148"/>
    </location>
</feature>
<dbReference type="EMBL" id="PEZG01000057">
    <property type="protein sequence ID" value="PIS15653.1"/>
    <property type="molecule type" value="Genomic_DNA"/>
</dbReference>
<keyword evidence="1" id="KW-0812">Transmembrane</keyword>
<dbReference type="PROSITE" id="PS50304">
    <property type="entry name" value="TUDOR"/>
    <property type="match status" value="1"/>
</dbReference>
<dbReference type="AlphaFoldDB" id="A0A2H0WSN4"/>
<organism evidence="3 4">
    <name type="scientific">Candidatus Roizmanbacteria bacterium CG09_land_8_20_14_0_10_41_9</name>
    <dbReference type="NCBI Taxonomy" id="1974850"/>
    <lineage>
        <taxon>Bacteria</taxon>
        <taxon>Candidatus Roizmaniibacteriota</taxon>
    </lineage>
</organism>
<dbReference type="Proteomes" id="UP000231198">
    <property type="component" value="Unassembled WGS sequence"/>
</dbReference>
<proteinExistence type="predicted"/>
<sequence length="148" mass="17194">MGKLETKSFSLVEVLIFVSILSVFFVIAASMTITSIRNNEVNQHKILGTRYAEELLEWLKSEKEVDWKTFYNRVPTEPSSVSYCFNEGLNWNFSNDCGTSYTLDGIFRRWAVLQQYGSDQMKIAVTVQWREYGNTYSIPINTVFSVWE</sequence>
<name>A0A2H0WSN4_9BACT</name>
<keyword evidence="1" id="KW-0472">Membrane</keyword>
<reference evidence="4" key="1">
    <citation type="submission" date="2017-09" db="EMBL/GenBank/DDBJ databases">
        <title>Depth-based differentiation of microbial function through sediment-hosted aquifers and enrichment of novel symbionts in the deep terrestrial subsurface.</title>
        <authorList>
            <person name="Probst A.J."/>
            <person name="Ladd B."/>
            <person name="Jarett J.K."/>
            <person name="Geller-Mcgrath D.E."/>
            <person name="Sieber C.M.K."/>
            <person name="Emerson J.B."/>
            <person name="Anantharaman K."/>
            <person name="Thomas B.C."/>
            <person name="Malmstrom R."/>
            <person name="Stieglmeier M."/>
            <person name="Klingl A."/>
            <person name="Woyke T."/>
            <person name="Ryan C.M."/>
            <person name="Banfield J.F."/>
        </authorList>
    </citation>
    <scope>NUCLEOTIDE SEQUENCE [LARGE SCALE GENOMIC DNA]</scope>
</reference>